<name>A0A0F9ZAE2_9MICR</name>
<dbReference type="GeneID" id="36320620"/>
<gene>
    <name evidence="2" type="ORF">AAJ76_450001236</name>
</gene>
<keyword evidence="3" id="KW-1185">Reference proteome</keyword>
<reference evidence="2 3" key="1">
    <citation type="journal article" date="2015" name="Environ. Microbiol.">
        <title>Genome analyses suggest the presence of polyploidy and recent human-driven expansions in eight global populations of the honeybee pathogen Nosema ceranae.</title>
        <authorList>
            <person name="Pelin A."/>
            <person name="Selman M."/>
            <person name="Aris-Brosou S."/>
            <person name="Farinelli L."/>
            <person name="Corradi N."/>
        </authorList>
    </citation>
    <scope>NUCLEOTIDE SEQUENCE [LARGE SCALE GENOMIC DNA]</scope>
    <source>
        <strain evidence="2 3">PA08 1199</strain>
    </source>
</reference>
<protein>
    <submittedName>
        <fullName evidence="2">Uncharacterized protein</fullName>
    </submittedName>
</protein>
<keyword evidence="1" id="KW-1133">Transmembrane helix</keyword>
<dbReference type="VEuPathDB" id="MicrosporidiaDB:AAJ76_450001236"/>
<dbReference type="Proteomes" id="UP000034350">
    <property type="component" value="Unassembled WGS sequence"/>
</dbReference>
<evidence type="ECO:0000313" key="2">
    <source>
        <dbReference type="EMBL" id="KKO74784.1"/>
    </source>
</evidence>
<comment type="caution">
    <text evidence="2">The sequence shown here is derived from an EMBL/GenBank/DDBJ whole genome shotgun (WGS) entry which is preliminary data.</text>
</comment>
<dbReference type="EMBL" id="JPQZ01000045">
    <property type="protein sequence ID" value="KKO74784.1"/>
    <property type="molecule type" value="Genomic_DNA"/>
</dbReference>
<dbReference type="VEuPathDB" id="MicrosporidiaDB:G9O61_00g021730"/>
<dbReference type="RefSeq" id="XP_024330526.1">
    <property type="nucleotide sequence ID" value="XM_024475673.1"/>
</dbReference>
<dbReference type="VEuPathDB" id="MicrosporidiaDB:NCER_102615"/>
<evidence type="ECO:0000256" key="1">
    <source>
        <dbReference type="SAM" id="Phobius"/>
    </source>
</evidence>
<evidence type="ECO:0000313" key="3">
    <source>
        <dbReference type="Proteomes" id="UP000034350"/>
    </source>
</evidence>
<sequence length="214" mass="25228">MLSRKCCYILLICLVSTTFFICIFCKYTSIFGSHSDSSTKISLKDTVLDKFDTDIAFEAYKKIHKEIKFTKEEFVFMAKAYYCIFKIPKNVLEKYLFDAFTVFFGRIIFFPKYFKDLMCDMVTGGQKLYDFFFIPYTEKVYPSAVELIMDNFLEVEKSSKPELFKIVQKTIDSLDTILNSLLEDDLKIKLTERKLERGTLMLSYIEIAFFNIKH</sequence>
<keyword evidence="1" id="KW-0472">Membrane</keyword>
<proteinExistence type="predicted"/>
<keyword evidence="1" id="KW-0812">Transmembrane</keyword>
<dbReference type="AlphaFoldDB" id="A0A0F9ZAE2"/>
<organism evidence="2 3">
    <name type="scientific">Vairimorpha ceranae</name>
    <dbReference type="NCBI Taxonomy" id="40302"/>
    <lineage>
        <taxon>Eukaryota</taxon>
        <taxon>Fungi</taxon>
        <taxon>Fungi incertae sedis</taxon>
        <taxon>Microsporidia</taxon>
        <taxon>Nosematidae</taxon>
        <taxon>Vairimorpha</taxon>
    </lineage>
</organism>
<accession>A0A0F9ZAE2</accession>
<feature type="transmembrane region" description="Helical" evidence="1">
    <location>
        <begin position="7"/>
        <end position="30"/>
    </location>
</feature>